<name>A0A194PMM7_PAPXU</name>
<gene>
    <name evidence="1" type="ORF">RR46_13596</name>
</gene>
<reference evidence="1 2" key="1">
    <citation type="journal article" date="2015" name="Nat. Commun.">
        <title>Outbred genome sequencing and CRISPR/Cas9 gene editing in butterflies.</title>
        <authorList>
            <person name="Li X."/>
            <person name="Fan D."/>
            <person name="Zhang W."/>
            <person name="Liu G."/>
            <person name="Zhang L."/>
            <person name="Zhao L."/>
            <person name="Fang X."/>
            <person name="Chen L."/>
            <person name="Dong Y."/>
            <person name="Chen Y."/>
            <person name="Ding Y."/>
            <person name="Zhao R."/>
            <person name="Feng M."/>
            <person name="Zhu Y."/>
            <person name="Feng Y."/>
            <person name="Jiang X."/>
            <person name="Zhu D."/>
            <person name="Xiang H."/>
            <person name="Feng X."/>
            <person name="Li S."/>
            <person name="Wang J."/>
            <person name="Zhang G."/>
            <person name="Kronforst M.R."/>
            <person name="Wang W."/>
        </authorList>
    </citation>
    <scope>NUCLEOTIDE SEQUENCE [LARGE SCALE GENOMIC DNA]</scope>
    <source>
        <strain evidence="1">Ya'a_city_454_Px</strain>
        <tissue evidence="1">Whole body</tissue>
    </source>
</reference>
<proteinExistence type="predicted"/>
<dbReference type="AlphaFoldDB" id="A0A194PMM7"/>
<evidence type="ECO:0000313" key="1">
    <source>
        <dbReference type="EMBL" id="KPI92375.1"/>
    </source>
</evidence>
<keyword evidence="2" id="KW-1185">Reference proteome</keyword>
<accession>A0A194PMM7</accession>
<protein>
    <submittedName>
        <fullName evidence="1">Uncharacterized protein</fullName>
    </submittedName>
</protein>
<organism evidence="1 2">
    <name type="scientific">Papilio xuthus</name>
    <name type="common">Asian swallowtail butterfly</name>
    <dbReference type="NCBI Taxonomy" id="66420"/>
    <lineage>
        <taxon>Eukaryota</taxon>
        <taxon>Metazoa</taxon>
        <taxon>Ecdysozoa</taxon>
        <taxon>Arthropoda</taxon>
        <taxon>Hexapoda</taxon>
        <taxon>Insecta</taxon>
        <taxon>Pterygota</taxon>
        <taxon>Neoptera</taxon>
        <taxon>Endopterygota</taxon>
        <taxon>Lepidoptera</taxon>
        <taxon>Glossata</taxon>
        <taxon>Ditrysia</taxon>
        <taxon>Papilionoidea</taxon>
        <taxon>Papilionidae</taxon>
        <taxon>Papilioninae</taxon>
        <taxon>Papilio</taxon>
    </lineage>
</organism>
<sequence>MDTSILLSDDTTFTTIPKFDLEDHRNTINDSEILSQGVESPNNINGRSFIFIRQKFKSPMLNLFHSQMLNPNDVINASPKSALSNIDNDKFEELSRRFATLNVANPPKDKMAMDKMSKTLDKTQGTLLSQLCYSRLKLENDGMVNKIKDKLKVQDVEKAANEHREYLELLKPPLLRKAYNEDAPKLAMHEIDRQKIEPSNVSPYVRNQDTALTFAKISSNLRDSFLKKYNKDSRSYKPKGTYTKNKVTNHQHNNQHNLHDVTFHNVEENMARKGNEENTDEYKGIGKLSKNNFDKVKDNKMKPAHVNRIHYCHDCGKNVNSDPYHRKRIEADCKCGRHVYLKGRSEWEDQEQPGPITPTDKHQITVRYSPTDNKEEKAMIDVAIARNPHLY</sequence>
<evidence type="ECO:0000313" key="2">
    <source>
        <dbReference type="Proteomes" id="UP000053268"/>
    </source>
</evidence>
<dbReference type="Proteomes" id="UP000053268">
    <property type="component" value="Unassembled WGS sequence"/>
</dbReference>
<dbReference type="EMBL" id="KQ459604">
    <property type="protein sequence ID" value="KPI92375.1"/>
    <property type="molecule type" value="Genomic_DNA"/>
</dbReference>